<dbReference type="PANTHER" id="PTHR10204:SF34">
    <property type="entry name" value="NAD(P)H DEHYDROGENASE [QUINONE] 1 ISOFORM 1"/>
    <property type="match status" value="1"/>
</dbReference>
<dbReference type="InterPro" id="IPR029039">
    <property type="entry name" value="Flavoprotein-like_sf"/>
</dbReference>
<sequence>MPAIDLYDIPGLRELQKFGNHLTSYIPPPPNNNNEQQNSLERRRKILVVQSHPVPNSFSSAIASAFVESASEEGHEVKRICLTDRYSSNLSRKERGRYFDSLQSPTEKERTIARDARDHLHLLQWCDTLVFVYPTWWMNVPGILKGWFDRTLLPPLAWDFPAIEDNKAEVKASSAAMLGLVPRLDNIERIVGISTYGATQAQVTLAGDNGRRMISNAVRHSICPNASVSWLGLYGMDFVNEEGRRSFLDTVRGRPKDL</sequence>
<comment type="similarity">
    <text evidence="1">Belongs to the NAD(P)H dehydrogenase (quinone) family.</text>
</comment>
<evidence type="ECO:0000259" key="3">
    <source>
        <dbReference type="Pfam" id="PF02525"/>
    </source>
</evidence>
<dbReference type="Gene3D" id="3.40.50.360">
    <property type="match status" value="1"/>
</dbReference>
<dbReference type="AlphaFoldDB" id="A0A7S0FI19"/>
<organism evidence="4">
    <name type="scientific">Minutocellus polymorphus</name>
    <dbReference type="NCBI Taxonomy" id="265543"/>
    <lineage>
        <taxon>Eukaryota</taxon>
        <taxon>Sar</taxon>
        <taxon>Stramenopiles</taxon>
        <taxon>Ochrophyta</taxon>
        <taxon>Bacillariophyta</taxon>
        <taxon>Mediophyceae</taxon>
        <taxon>Cymatosirophycidae</taxon>
        <taxon>Cymatosirales</taxon>
        <taxon>Cymatosiraceae</taxon>
        <taxon>Minutocellus</taxon>
    </lineage>
</organism>
<reference evidence="4" key="1">
    <citation type="submission" date="2021-01" db="EMBL/GenBank/DDBJ databases">
        <authorList>
            <person name="Corre E."/>
            <person name="Pelletier E."/>
            <person name="Niang G."/>
            <person name="Scheremetjew M."/>
            <person name="Finn R."/>
            <person name="Kale V."/>
            <person name="Holt S."/>
            <person name="Cochrane G."/>
            <person name="Meng A."/>
            <person name="Brown T."/>
            <person name="Cohen L."/>
        </authorList>
    </citation>
    <scope>NUCLEOTIDE SEQUENCE</scope>
    <source>
        <strain evidence="4">CCMP3303</strain>
    </source>
</reference>
<accession>A0A7S0FI19</accession>
<name>A0A7S0FI19_9STRA</name>
<gene>
    <name evidence="4" type="ORF">MPOL1434_LOCUS1138</name>
</gene>
<keyword evidence="2" id="KW-0560">Oxidoreductase</keyword>
<evidence type="ECO:0000313" key="4">
    <source>
        <dbReference type="EMBL" id="CAD8360843.1"/>
    </source>
</evidence>
<feature type="domain" description="Flavodoxin-like fold" evidence="3">
    <location>
        <begin position="45"/>
        <end position="158"/>
    </location>
</feature>
<dbReference type="InterPro" id="IPR051545">
    <property type="entry name" value="NAD(P)H_dehydrogenase_qn"/>
</dbReference>
<evidence type="ECO:0000256" key="2">
    <source>
        <dbReference type="ARBA" id="ARBA00023002"/>
    </source>
</evidence>
<dbReference type="GO" id="GO:0005829">
    <property type="term" value="C:cytosol"/>
    <property type="evidence" value="ECO:0007669"/>
    <property type="project" value="TreeGrafter"/>
</dbReference>
<evidence type="ECO:0000256" key="1">
    <source>
        <dbReference type="ARBA" id="ARBA00006252"/>
    </source>
</evidence>
<dbReference type="SUPFAM" id="SSF52218">
    <property type="entry name" value="Flavoproteins"/>
    <property type="match status" value="1"/>
</dbReference>
<dbReference type="Pfam" id="PF02525">
    <property type="entry name" value="Flavodoxin_2"/>
    <property type="match status" value="1"/>
</dbReference>
<protein>
    <recommendedName>
        <fullName evidence="3">Flavodoxin-like fold domain-containing protein</fullName>
    </recommendedName>
</protein>
<proteinExistence type="inferred from homology"/>
<dbReference type="EMBL" id="HBEJ01001938">
    <property type="protein sequence ID" value="CAD8360843.1"/>
    <property type="molecule type" value="Transcribed_RNA"/>
</dbReference>
<dbReference type="GO" id="GO:0003955">
    <property type="term" value="F:NAD(P)H dehydrogenase (quinone) activity"/>
    <property type="evidence" value="ECO:0007669"/>
    <property type="project" value="TreeGrafter"/>
</dbReference>
<dbReference type="PANTHER" id="PTHR10204">
    <property type="entry name" value="NAD P H OXIDOREDUCTASE-RELATED"/>
    <property type="match status" value="1"/>
</dbReference>
<dbReference type="InterPro" id="IPR003680">
    <property type="entry name" value="Flavodoxin_fold"/>
</dbReference>